<keyword evidence="14" id="KW-1185">Reference proteome</keyword>
<dbReference type="NCBIfam" id="NF006950">
    <property type="entry name" value="PRK09432.1"/>
    <property type="match status" value="1"/>
</dbReference>
<dbReference type="PANTHER" id="PTHR45754:SF3">
    <property type="entry name" value="METHYLENETETRAHYDROFOLATE REDUCTASE (NADPH)"/>
    <property type="match status" value="1"/>
</dbReference>
<dbReference type="CDD" id="cd00537">
    <property type="entry name" value="MTHFR"/>
    <property type="match status" value="1"/>
</dbReference>
<reference evidence="13 14" key="1">
    <citation type="submission" date="2016-10" db="EMBL/GenBank/DDBJ databases">
        <title>Draft Genome sequence of Roseomonas sp. strain M3.</title>
        <authorList>
            <person name="Subhash Y."/>
            <person name="Lee S."/>
        </authorList>
    </citation>
    <scope>NUCLEOTIDE SEQUENCE [LARGE SCALE GENOMIC DNA]</scope>
    <source>
        <strain evidence="13 14">M3</strain>
    </source>
</reference>
<dbReference type="GO" id="GO:0071949">
    <property type="term" value="F:FAD binding"/>
    <property type="evidence" value="ECO:0007669"/>
    <property type="project" value="TreeGrafter"/>
</dbReference>
<comment type="similarity">
    <text evidence="3 12">Belongs to the methylenetetrahydrofolate reductase family.</text>
</comment>
<evidence type="ECO:0000256" key="4">
    <source>
        <dbReference type="ARBA" id="ARBA00022605"/>
    </source>
</evidence>
<name>A0A1V2H638_9PROT</name>
<dbReference type="InterPro" id="IPR004620">
    <property type="entry name" value="MTHF_reductase_bac"/>
</dbReference>
<keyword evidence="8" id="KW-0520">NAD</keyword>
<dbReference type="RefSeq" id="WP_076956413.1">
    <property type="nucleotide sequence ID" value="NZ_MLCO01000039.1"/>
</dbReference>
<evidence type="ECO:0000256" key="10">
    <source>
        <dbReference type="ARBA" id="ARBA00034478"/>
    </source>
</evidence>
<keyword evidence="6 12" id="KW-0274">FAD</keyword>
<dbReference type="GO" id="GO:0009086">
    <property type="term" value="P:methionine biosynthetic process"/>
    <property type="evidence" value="ECO:0007669"/>
    <property type="project" value="UniProtKB-KW"/>
</dbReference>
<keyword evidence="9" id="KW-0486">Methionine biosynthesis</keyword>
<comment type="catalytic activity">
    <reaction evidence="11">
        <text>(6S)-5-methyl-5,6,7,8-tetrahydrofolate + NAD(+) = (6R)-5,10-methylene-5,6,7,8-tetrahydrofolate + NADH + H(+)</text>
        <dbReference type="Rhea" id="RHEA:19821"/>
        <dbReference type="ChEBI" id="CHEBI:15378"/>
        <dbReference type="ChEBI" id="CHEBI:15636"/>
        <dbReference type="ChEBI" id="CHEBI:18608"/>
        <dbReference type="ChEBI" id="CHEBI:57540"/>
        <dbReference type="ChEBI" id="CHEBI:57945"/>
        <dbReference type="EC" id="1.5.1.54"/>
    </reaction>
    <physiologicalReaction direction="right-to-left" evidence="11">
        <dbReference type="Rhea" id="RHEA:19823"/>
    </physiologicalReaction>
</comment>
<dbReference type="Proteomes" id="UP000188879">
    <property type="component" value="Unassembled WGS sequence"/>
</dbReference>
<proteinExistence type="inferred from homology"/>
<keyword evidence="4" id="KW-0028">Amino-acid biosynthesis</keyword>
<evidence type="ECO:0000313" key="14">
    <source>
        <dbReference type="Proteomes" id="UP000188879"/>
    </source>
</evidence>
<comment type="cofactor">
    <cofactor evidence="1 12">
        <name>FAD</name>
        <dbReference type="ChEBI" id="CHEBI:57692"/>
    </cofactor>
</comment>
<evidence type="ECO:0000313" key="13">
    <source>
        <dbReference type="EMBL" id="ONG56539.1"/>
    </source>
</evidence>
<evidence type="ECO:0000256" key="5">
    <source>
        <dbReference type="ARBA" id="ARBA00022630"/>
    </source>
</evidence>
<sequence>MNHLADHAAASGAPKGTLQRWLTGPRVAGLPVPTELPPPALSFEFFPPRTEALEQQLWTNIRRLEPLAPRFVSVTYGAGGTTQERTHATVARLVRETSLTPAAHLTCVGASRGEVDEVARQYWDAGVKHIVALRGDAPAGEAGYTPHPQGYAYAADLVAGLKRIGDFEISVAAYPETHPAASSAESDLDNLKRKIDAGATRAITQYFFDTEVFLRFLDRALAAGITVPIVPGILPVSNFNQVKKFSAMCGTSVPVWMGKLFEGLDEDADTRRMVAAALAAEQVRLLQANGVDEFHFYTLNRADLTFAIAHILGARPKAV</sequence>
<dbReference type="OrthoDB" id="9812555at2"/>
<dbReference type="SUPFAM" id="SSF51730">
    <property type="entry name" value="FAD-linked oxidoreductase"/>
    <property type="match status" value="1"/>
</dbReference>
<comment type="caution">
    <text evidence="13">The sequence shown here is derived from an EMBL/GenBank/DDBJ whole genome shotgun (WGS) entry which is preliminary data.</text>
</comment>
<dbReference type="PANTHER" id="PTHR45754">
    <property type="entry name" value="METHYLENETETRAHYDROFOLATE REDUCTASE"/>
    <property type="match status" value="1"/>
</dbReference>
<evidence type="ECO:0000256" key="12">
    <source>
        <dbReference type="RuleBase" id="RU003862"/>
    </source>
</evidence>
<comment type="pathway">
    <text evidence="2 12">One-carbon metabolism; tetrahydrofolate interconversion.</text>
</comment>
<evidence type="ECO:0000256" key="3">
    <source>
        <dbReference type="ARBA" id="ARBA00006743"/>
    </source>
</evidence>
<dbReference type="NCBIfam" id="TIGR00676">
    <property type="entry name" value="fadh2"/>
    <property type="match status" value="1"/>
</dbReference>
<dbReference type="GO" id="GO:0035999">
    <property type="term" value="P:tetrahydrofolate interconversion"/>
    <property type="evidence" value="ECO:0007669"/>
    <property type="project" value="UniProtKB-UniPathway"/>
</dbReference>
<dbReference type="GO" id="GO:0106312">
    <property type="term" value="F:methylenetetrahydrofolate reductase (NADH) activity"/>
    <property type="evidence" value="ECO:0007669"/>
    <property type="project" value="UniProtKB-EC"/>
</dbReference>
<dbReference type="InterPro" id="IPR029041">
    <property type="entry name" value="FAD-linked_oxidoreductase-like"/>
</dbReference>
<dbReference type="EC" id="1.5.1.54" evidence="12"/>
<keyword evidence="5 12" id="KW-0285">Flavoprotein</keyword>
<dbReference type="EMBL" id="MLCO01000039">
    <property type="protein sequence ID" value="ONG56539.1"/>
    <property type="molecule type" value="Genomic_DNA"/>
</dbReference>
<dbReference type="InterPro" id="IPR003171">
    <property type="entry name" value="Mehydrof_redctse-like"/>
</dbReference>
<accession>A0A1V2H638</accession>
<dbReference type="UniPathway" id="UPA00193"/>
<evidence type="ECO:0000256" key="8">
    <source>
        <dbReference type="ARBA" id="ARBA00023027"/>
    </source>
</evidence>
<evidence type="ECO:0000256" key="11">
    <source>
        <dbReference type="ARBA" id="ARBA00048628"/>
    </source>
</evidence>
<evidence type="ECO:0000256" key="9">
    <source>
        <dbReference type="ARBA" id="ARBA00023167"/>
    </source>
</evidence>
<comment type="pathway">
    <text evidence="10">Amino-acid biosynthesis; L-methionine biosynthesis via de novo pathway.</text>
</comment>
<dbReference type="Pfam" id="PF02219">
    <property type="entry name" value="MTHFR"/>
    <property type="match status" value="1"/>
</dbReference>
<evidence type="ECO:0000256" key="2">
    <source>
        <dbReference type="ARBA" id="ARBA00004777"/>
    </source>
</evidence>
<dbReference type="GO" id="GO:0005829">
    <property type="term" value="C:cytosol"/>
    <property type="evidence" value="ECO:0007669"/>
    <property type="project" value="InterPro"/>
</dbReference>
<dbReference type="AlphaFoldDB" id="A0A1V2H638"/>
<organism evidence="13 14">
    <name type="scientific">Teichococcus deserti</name>
    <dbReference type="NCBI Taxonomy" id="1817963"/>
    <lineage>
        <taxon>Bacteria</taxon>
        <taxon>Pseudomonadati</taxon>
        <taxon>Pseudomonadota</taxon>
        <taxon>Alphaproteobacteria</taxon>
        <taxon>Acetobacterales</taxon>
        <taxon>Roseomonadaceae</taxon>
        <taxon>Roseomonas</taxon>
    </lineage>
</organism>
<evidence type="ECO:0000256" key="6">
    <source>
        <dbReference type="ARBA" id="ARBA00022827"/>
    </source>
</evidence>
<protein>
    <recommendedName>
        <fullName evidence="12">Methylenetetrahydrofolate reductase</fullName>
        <ecNumber evidence="12">1.5.1.54</ecNumber>
    </recommendedName>
</protein>
<evidence type="ECO:0000256" key="1">
    <source>
        <dbReference type="ARBA" id="ARBA00001974"/>
    </source>
</evidence>
<gene>
    <name evidence="13" type="ORF">BKE38_05660</name>
</gene>
<evidence type="ECO:0000256" key="7">
    <source>
        <dbReference type="ARBA" id="ARBA00023002"/>
    </source>
</evidence>
<keyword evidence="7 12" id="KW-0560">Oxidoreductase</keyword>
<dbReference type="Gene3D" id="3.20.20.220">
    <property type="match status" value="1"/>
</dbReference>